<evidence type="ECO:0000313" key="6">
    <source>
        <dbReference type="Proteomes" id="UP001267426"/>
    </source>
</evidence>
<dbReference type="CDD" id="cd03801">
    <property type="entry name" value="GT4_PimA-like"/>
    <property type="match status" value="1"/>
</dbReference>
<sequence>MTRTRPPLRLLFVLPAPVRIPMGGAAVVYRHAAGLAARGHEVTVAAPRSAGGAVGLARRGAVWARDRLHGVANAPYHEAAGVRTVEPASPGALDVRSHDAVIATGWQTAPWVAALTTPPRSPPRRPAPPVASPPRPASRDVAPLRPPSFPELGAWGGAGETTRAEGGAVGLYFLQHDERHLSPRAEATWHLGLSNVAVAGWIADEVRAHGAPVVGVVPNAVDPADVALDVPLAERAPRVVALYHRLPVKGPDVLVEALGVLRDLVPGVGADVVSARPPRHRLPEWVDLHVRPPRPALRALYNRAAVCLHTSRVEGWGLVPMEAAACGCAVVATDSRGVSEFLRAGRSMRQVPVGDAAGLAREAADLLRHASRRVEIARAGVEDVARFSWADSTERFEAILRGAVGR</sequence>
<dbReference type="EMBL" id="JAVRHT010000034">
    <property type="protein sequence ID" value="MDT0632675.1"/>
    <property type="molecule type" value="Genomic_DNA"/>
</dbReference>
<keyword evidence="6" id="KW-1185">Reference proteome</keyword>
<reference evidence="5 6" key="1">
    <citation type="submission" date="2023-09" db="EMBL/GenBank/DDBJ databases">
        <authorList>
            <person name="Rey-Velasco X."/>
        </authorList>
    </citation>
    <scope>NUCLEOTIDE SEQUENCE [LARGE SCALE GENOMIC DNA]</scope>
    <source>
        <strain evidence="5 6">F394</strain>
    </source>
</reference>
<gene>
    <name evidence="5" type="ORF">RM540_13015</name>
</gene>
<dbReference type="EC" id="2.4.-.-" evidence="5"/>
<protein>
    <submittedName>
        <fullName evidence="5">Glycosyltransferase family 4 protein</fullName>
        <ecNumber evidence="5">2.4.-.-</ecNumber>
    </submittedName>
</protein>
<dbReference type="Gene3D" id="3.40.50.2000">
    <property type="entry name" value="Glycogen Phosphorylase B"/>
    <property type="match status" value="2"/>
</dbReference>
<dbReference type="PANTHER" id="PTHR12526">
    <property type="entry name" value="GLYCOSYLTRANSFERASE"/>
    <property type="match status" value="1"/>
</dbReference>
<keyword evidence="3 5" id="KW-0808">Transferase</keyword>
<dbReference type="SUPFAM" id="SSF53756">
    <property type="entry name" value="UDP-Glycosyltransferase/glycogen phosphorylase"/>
    <property type="match status" value="1"/>
</dbReference>
<evidence type="ECO:0000256" key="3">
    <source>
        <dbReference type="ARBA" id="ARBA00022679"/>
    </source>
</evidence>
<evidence type="ECO:0000256" key="4">
    <source>
        <dbReference type="SAM" id="MobiDB-lite"/>
    </source>
</evidence>
<feature type="region of interest" description="Disordered" evidence="4">
    <location>
        <begin position="114"/>
        <end position="146"/>
    </location>
</feature>
<dbReference type="Proteomes" id="UP001267426">
    <property type="component" value="Unassembled WGS sequence"/>
</dbReference>
<evidence type="ECO:0000256" key="2">
    <source>
        <dbReference type="ARBA" id="ARBA00022676"/>
    </source>
</evidence>
<proteinExistence type="inferred from homology"/>
<name>A0ABU3BTV8_9BACT</name>
<comment type="similarity">
    <text evidence="1">Belongs to the glycosyltransferase group 1 family. Glycosyltransferase 4 subfamily.</text>
</comment>
<comment type="caution">
    <text evidence="5">The sequence shown here is derived from an EMBL/GenBank/DDBJ whole genome shotgun (WGS) entry which is preliminary data.</text>
</comment>
<dbReference type="RefSeq" id="WP_311664788.1">
    <property type="nucleotide sequence ID" value="NZ_JAVRHT010000034.1"/>
</dbReference>
<evidence type="ECO:0000256" key="1">
    <source>
        <dbReference type="ARBA" id="ARBA00009481"/>
    </source>
</evidence>
<accession>A0ABU3BTV8</accession>
<dbReference type="GO" id="GO:0016757">
    <property type="term" value="F:glycosyltransferase activity"/>
    <property type="evidence" value="ECO:0007669"/>
    <property type="project" value="UniProtKB-KW"/>
</dbReference>
<dbReference type="PANTHER" id="PTHR12526:SF640">
    <property type="entry name" value="COLANIC ACID BIOSYNTHESIS GLYCOSYLTRANSFERASE WCAL-RELATED"/>
    <property type="match status" value="1"/>
</dbReference>
<feature type="compositionally biased region" description="Pro residues" evidence="4">
    <location>
        <begin position="119"/>
        <end position="136"/>
    </location>
</feature>
<evidence type="ECO:0000313" key="5">
    <source>
        <dbReference type="EMBL" id="MDT0632675.1"/>
    </source>
</evidence>
<dbReference type="Gene3D" id="3.40.50.11090">
    <property type="match status" value="1"/>
</dbReference>
<organism evidence="5 6">
    <name type="scientific">Rubrivirga litoralis</name>
    <dbReference type="NCBI Taxonomy" id="3075598"/>
    <lineage>
        <taxon>Bacteria</taxon>
        <taxon>Pseudomonadati</taxon>
        <taxon>Rhodothermota</taxon>
        <taxon>Rhodothermia</taxon>
        <taxon>Rhodothermales</taxon>
        <taxon>Rubricoccaceae</taxon>
        <taxon>Rubrivirga</taxon>
    </lineage>
</organism>
<keyword evidence="2 5" id="KW-0328">Glycosyltransferase</keyword>
<dbReference type="Pfam" id="PF13692">
    <property type="entry name" value="Glyco_trans_1_4"/>
    <property type="match status" value="1"/>
</dbReference>